<feature type="transmembrane region" description="Helical" evidence="10">
    <location>
        <begin position="272"/>
        <end position="294"/>
    </location>
</feature>
<evidence type="ECO:0000256" key="4">
    <source>
        <dbReference type="ARBA" id="ARBA00022475"/>
    </source>
</evidence>
<dbReference type="CDD" id="cd13131">
    <property type="entry name" value="MATE_NorM_like"/>
    <property type="match status" value="1"/>
</dbReference>
<feature type="transmembrane region" description="Helical" evidence="10">
    <location>
        <begin position="47"/>
        <end position="80"/>
    </location>
</feature>
<feature type="transmembrane region" description="Helical" evidence="10">
    <location>
        <begin position="92"/>
        <end position="111"/>
    </location>
</feature>
<organism evidence="11 12">
    <name type="scientific">Paracoccus stylophorae</name>
    <dbReference type="NCBI Taxonomy" id="659350"/>
    <lineage>
        <taxon>Bacteria</taxon>
        <taxon>Pseudomonadati</taxon>
        <taxon>Pseudomonadota</taxon>
        <taxon>Alphaproteobacteria</taxon>
        <taxon>Rhodobacterales</taxon>
        <taxon>Paracoccaceae</taxon>
        <taxon>Paracoccus</taxon>
    </lineage>
</organism>
<dbReference type="PANTHER" id="PTHR43298">
    <property type="entry name" value="MULTIDRUG RESISTANCE PROTEIN NORM-RELATED"/>
    <property type="match status" value="1"/>
</dbReference>
<feature type="transmembrane region" description="Helical" evidence="10">
    <location>
        <begin position="194"/>
        <end position="217"/>
    </location>
</feature>
<dbReference type="PANTHER" id="PTHR43298:SF2">
    <property type="entry name" value="FMN_FAD EXPORTER YEEO-RELATED"/>
    <property type="match status" value="1"/>
</dbReference>
<protein>
    <recommendedName>
        <fullName evidence="9">Multidrug-efflux transporter</fullName>
    </recommendedName>
</protein>
<comment type="subcellular location">
    <subcellularLocation>
        <location evidence="1">Cell inner membrane</location>
        <topology evidence="1">Multi-pass membrane protein</topology>
    </subcellularLocation>
</comment>
<keyword evidence="3" id="KW-0050">Antiport</keyword>
<dbReference type="InterPro" id="IPR048279">
    <property type="entry name" value="MdtK-like"/>
</dbReference>
<dbReference type="RefSeq" id="WP_272860648.1">
    <property type="nucleotide sequence ID" value="NZ_CP067134.1"/>
</dbReference>
<evidence type="ECO:0000256" key="3">
    <source>
        <dbReference type="ARBA" id="ARBA00022449"/>
    </source>
</evidence>
<keyword evidence="2" id="KW-0813">Transport</keyword>
<evidence type="ECO:0000256" key="2">
    <source>
        <dbReference type="ARBA" id="ARBA00022448"/>
    </source>
</evidence>
<feature type="transmembrane region" description="Helical" evidence="10">
    <location>
        <begin position="238"/>
        <end position="260"/>
    </location>
</feature>
<sequence length="458" mass="49886">MFRLRYRPHVVATLSLGLPLIGSHLARMAIGVSDTVMIGWYGVEELAALVIATSFLIILFFLGMGFGTGVMGLIATSIARGDETEVRRGARMALWLSGIFSLLVMPLMWFSEPILLALGQTPRISELAQDYLRIAGWGLLPMLGGLTLNSYLAALERTQVVMWVTLAGLPLNVAMNWVFIFGNLGAPELGVQGAALASLSVQVSQLAMLVLYASWLPMARKYNLFQRFWRPDWPAFRAIFWLGLPIGVTMLAEGGLFVASNVMMGWIGTRELAAHGIAIQIASITFMAHLGLSNAATVRIGQAKGRGDAQWMRDAAVTVTAMSLGFAVFAVVLYLVFPEPLVRMYLDPADPQTPAIVAIGTMLLFYAALFQLTDALQVVALGLLRGVHDTRVPMWIAGFSYWVVGMPIAWGLAFPLGLGARGLWLGLVAGLSVAAVLLLIRFWRGWRRGDWTPQPVPV</sequence>
<evidence type="ECO:0000256" key="7">
    <source>
        <dbReference type="ARBA" id="ARBA00023065"/>
    </source>
</evidence>
<dbReference type="PIRSF" id="PIRSF006603">
    <property type="entry name" value="DinF"/>
    <property type="match status" value="1"/>
</dbReference>
<keyword evidence="12" id="KW-1185">Reference proteome</keyword>
<evidence type="ECO:0000256" key="5">
    <source>
        <dbReference type="ARBA" id="ARBA00022692"/>
    </source>
</evidence>
<name>A0ABY7T037_9RHOB</name>
<evidence type="ECO:0000313" key="11">
    <source>
        <dbReference type="EMBL" id="WCR12662.1"/>
    </source>
</evidence>
<accession>A0ABY7T037</accession>
<keyword evidence="7" id="KW-0406">Ion transport</keyword>
<dbReference type="Pfam" id="PF01554">
    <property type="entry name" value="MatE"/>
    <property type="match status" value="2"/>
</dbReference>
<evidence type="ECO:0000256" key="9">
    <source>
        <dbReference type="ARBA" id="ARBA00031636"/>
    </source>
</evidence>
<feature type="transmembrane region" description="Helical" evidence="10">
    <location>
        <begin position="315"/>
        <end position="337"/>
    </location>
</feature>
<evidence type="ECO:0000256" key="6">
    <source>
        <dbReference type="ARBA" id="ARBA00022989"/>
    </source>
</evidence>
<feature type="transmembrane region" description="Helical" evidence="10">
    <location>
        <begin position="131"/>
        <end position="153"/>
    </location>
</feature>
<dbReference type="InterPro" id="IPR002528">
    <property type="entry name" value="MATE_fam"/>
</dbReference>
<evidence type="ECO:0000256" key="8">
    <source>
        <dbReference type="ARBA" id="ARBA00023136"/>
    </source>
</evidence>
<dbReference type="Proteomes" id="UP001218412">
    <property type="component" value="Chromosome"/>
</dbReference>
<gene>
    <name evidence="11" type="ORF">JHW45_16270</name>
</gene>
<keyword evidence="8 10" id="KW-0472">Membrane</keyword>
<feature type="transmembrane region" description="Helical" evidence="10">
    <location>
        <begin position="423"/>
        <end position="443"/>
    </location>
</feature>
<feature type="transmembrane region" description="Helical" evidence="10">
    <location>
        <begin position="357"/>
        <end position="384"/>
    </location>
</feature>
<evidence type="ECO:0000256" key="1">
    <source>
        <dbReference type="ARBA" id="ARBA00004429"/>
    </source>
</evidence>
<evidence type="ECO:0000256" key="10">
    <source>
        <dbReference type="SAM" id="Phobius"/>
    </source>
</evidence>
<reference evidence="11 12" key="1">
    <citation type="submission" date="2021-01" db="EMBL/GenBank/DDBJ databases">
        <title>Biogeographic distribution of Paracoccus.</title>
        <authorList>
            <person name="Hollensteiner J."/>
            <person name="Leineberger J."/>
            <person name="Brinkhoff T."/>
            <person name="Daniel R."/>
        </authorList>
    </citation>
    <scope>NUCLEOTIDE SEQUENCE [LARGE SCALE GENOMIC DNA]</scope>
    <source>
        <strain evidence="11 12">LMG25392</strain>
    </source>
</reference>
<keyword evidence="6 10" id="KW-1133">Transmembrane helix</keyword>
<dbReference type="EMBL" id="CP067134">
    <property type="protein sequence ID" value="WCR12662.1"/>
    <property type="molecule type" value="Genomic_DNA"/>
</dbReference>
<dbReference type="InterPro" id="IPR050222">
    <property type="entry name" value="MATE_MdtK"/>
</dbReference>
<feature type="transmembrane region" description="Helical" evidence="10">
    <location>
        <begin position="396"/>
        <end position="417"/>
    </location>
</feature>
<dbReference type="NCBIfam" id="TIGR00797">
    <property type="entry name" value="matE"/>
    <property type="match status" value="1"/>
</dbReference>
<feature type="transmembrane region" description="Helical" evidence="10">
    <location>
        <begin position="160"/>
        <end position="182"/>
    </location>
</feature>
<keyword evidence="5 10" id="KW-0812">Transmembrane</keyword>
<evidence type="ECO:0000313" key="12">
    <source>
        <dbReference type="Proteomes" id="UP001218412"/>
    </source>
</evidence>
<keyword evidence="4" id="KW-1003">Cell membrane</keyword>
<proteinExistence type="predicted"/>